<comment type="caution">
    <text evidence="1">The sequence shown here is derived from an EMBL/GenBank/DDBJ whole genome shotgun (WGS) entry which is preliminary data.</text>
</comment>
<proteinExistence type="predicted"/>
<dbReference type="EMBL" id="CYRY02024020">
    <property type="protein sequence ID" value="VCW98017.1"/>
    <property type="molecule type" value="Genomic_DNA"/>
</dbReference>
<evidence type="ECO:0000313" key="1">
    <source>
        <dbReference type="EMBL" id="VCW98017.1"/>
    </source>
</evidence>
<protein>
    <submittedName>
        <fullName evidence="1">Uncharacterized protein</fullName>
    </submittedName>
</protein>
<keyword evidence="2" id="KW-1185">Reference proteome</keyword>
<evidence type="ECO:0000313" key="2">
    <source>
        <dbReference type="Proteomes" id="UP000269945"/>
    </source>
</evidence>
<gene>
    <name evidence="1" type="ORF">BN2614_LOCUS1</name>
</gene>
<dbReference type="Proteomes" id="UP000269945">
    <property type="component" value="Unassembled WGS sequence"/>
</dbReference>
<dbReference type="AlphaFoldDB" id="A0A9X9LWE9"/>
<organism evidence="1 2">
    <name type="scientific">Gulo gulo</name>
    <name type="common">Wolverine</name>
    <name type="synonym">Gluton</name>
    <dbReference type="NCBI Taxonomy" id="48420"/>
    <lineage>
        <taxon>Eukaryota</taxon>
        <taxon>Metazoa</taxon>
        <taxon>Chordata</taxon>
        <taxon>Craniata</taxon>
        <taxon>Vertebrata</taxon>
        <taxon>Euteleostomi</taxon>
        <taxon>Mammalia</taxon>
        <taxon>Eutheria</taxon>
        <taxon>Laurasiatheria</taxon>
        <taxon>Carnivora</taxon>
        <taxon>Caniformia</taxon>
        <taxon>Musteloidea</taxon>
        <taxon>Mustelidae</taxon>
        <taxon>Guloninae</taxon>
        <taxon>Gulo</taxon>
    </lineage>
</organism>
<sequence>MDRKHGKYVVNVEHSENQSPITCSVDQEAHSSACWHRPSNDTTGHVSSSLTGLYVSPGVLVHSQCPHIELSNTQVMFDIAASTQVGMCSLQGRICSILSQEIYLII</sequence>
<name>A0A9X9LWE9_GULGU</name>
<accession>A0A9X9LWE9</accession>
<reference evidence="1 2" key="1">
    <citation type="submission" date="2018-10" db="EMBL/GenBank/DDBJ databases">
        <authorList>
            <person name="Ekblom R."/>
            <person name="Jareborg N."/>
        </authorList>
    </citation>
    <scope>NUCLEOTIDE SEQUENCE [LARGE SCALE GENOMIC DNA]</scope>
    <source>
        <tissue evidence="1">Muscle</tissue>
    </source>
</reference>